<dbReference type="InterPro" id="IPR001789">
    <property type="entry name" value="Sig_transdc_resp-reg_receiver"/>
</dbReference>
<dbReference type="Gene3D" id="2.40.50.1020">
    <property type="entry name" value="LytTr DNA-binding domain"/>
    <property type="match status" value="1"/>
</dbReference>
<protein>
    <submittedName>
        <fullName evidence="4">LytTR family DNA-binding domain-containing protein</fullName>
    </submittedName>
</protein>
<accession>A0ABT3Q150</accession>
<sequence length="251" mass="29729">MRIKTILVDDEGHAREKLSALLKNFGYIEILATCKNGLEAINTINEYCPELVFLDIEMPEIDGFRVIDNIECEPLPYFIFVTAYSEYAVKAFEVEALDYIHKPLDEDRLQVSLNRFLKEKDRHTSQYDRKIKSALHNIEKKNPLERFIIKKNGEYFLINSDDVLWMESDGNYVRIVTEEAKYFIRHTLSGFEECLDPSQFYRISRSVIVNIDWIIKIEDHNYGNYLVHMKNDVKQKMSKNYKSLLQEFQNF</sequence>
<dbReference type="InterPro" id="IPR011006">
    <property type="entry name" value="CheY-like_superfamily"/>
</dbReference>
<dbReference type="SUPFAM" id="SSF52172">
    <property type="entry name" value="CheY-like"/>
    <property type="match status" value="1"/>
</dbReference>
<feature type="modified residue" description="4-aspartylphosphate" evidence="1">
    <location>
        <position position="55"/>
    </location>
</feature>
<keyword evidence="5" id="KW-1185">Reference proteome</keyword>
<evidence type="ECO:0000256" key="1">
    <source>
        <dbReference type="PROSITE-ProRule" id="PRU00169"/>
    </source>
</evidence>
<reference evidence="4 5" key="1">
    <citation type="submission" date="2021-11" db="EMBL/GenBank/DDBJ databases">
        <title>Aliifidinibius sp. nov., a new bacterium isolated from saline soil.</title>
        <authorList>
            <person name="Galisteo C."/>
            <person name="De La Haba R."/>
            <person name="Sanchez-Porro C."/>
            <person name="Ventosa A."/>
        </authorList>
    </citation>
    <scope>NUCLEOTIDE SEQUENCE [LARGE SCALE GENOMIC DNA]</scope>
    <source>
        <strain evidence="4 5">KACC 190600</strain>
    </source>
</reference>
<dbReference type="GO" id="GO:0003677">
    <property type="term" value="F:DNA binding"/>
    <property type="evidence" value="ECO:0007669"/>
    <property type="project" value="UniProtKB-KW"/>
</dbReference>
<dbReference type="RefSeq" id="WP_265790833.1">
    <property type="nucleotide sequence ID" value="NZ_BAABRS010000003.1"/>
</dbReference>
<evidence type="ECO:0000259" key="3">
    <source>
        <dbReference type="PROSITE" id="PS50930"/>
    </source>
</evidence>
<feature type="domain" description="HTH LytTR-type" evidence="3">
    <location>
        <begin position="147"/>
        <end position="250"/>
    </location>
</feature>
<keyword evidence="1" id="KW-0597">Phosphoprotein</keyword>
<dbReference type="Proteomes" id="UP001207337">
    <property type="component" value="Unassembled WGS sequence"/>
</dbReference>
<keyword evidence="4" id="KW-0238">DNA-binding</keyword>
<dbReference type="PROSITE" id="PS50110">
    <property type="entry name" value="RESPONSE_REGULATORY"/>
    <property type="match status" value="1"/>
</dbReference>
<dbReference type="Pfam" id="PF00072">
    <property type="entry name" value="Response_reg"/>
    <property type="match status" value="1"/>
</dbReference>
<dbReference type="EMBL" id="JAJNDC010000003">
    <property type="protein sequence ID" value="MCW9713844.1"/>
    <property type="molecule type" value="Genomic_DNA"/>
</dbReference>
<proteinExistence type="predicted"/>
<evidence type="ECO:0000313" key="4">
    <source>
        <dbReference type="EMBL" id="MCW9713844.1"/>
    </source>
</evidence>
<evidence type="ECO:0000313" key="5">
    <source>
        <dbReference type="Proteomes" id="UP001207337"/>
    </source>
</evidence>
<dbReference type="SMART" id="SM00448">
    <property type="entry name" value="REC"/>
    <property type="match status" value="1"/>
</dbReference>
<comment type="caution">
    <text evidence="4">The sequence shown here is derived from an EMBL/GenBank/DDBJ whole genome shotgun (WGS) entry which is preliminary data.</text>
</comment>
<organism evidence="4 5">
    <name type="scientific">Fodinibius salicampi</name>
    <dbReference type="NCBI Taxonomy" id="1920655"/>
    <lineage>
        <taxon>Bacteria</taxon>
        <taxon>Pseudomonadati</taxon>
        <taxon>Balneolota</taxon>
        <taxon>Balneolia</taxon>
        <taxon>Balneolales</taxon>
        <taxon>Balneolaceae</taxon>
        <taxon>Fodinibius</taxon>
    </lineage>
</organism>
<gene>
    <name evidence="4" type="ORF">LQ318_13105</name>
</gene>
<dbReference type="PROSITE" id="PS50930">
    <property type="entry name" value="HTH_LYTTR"/>
    <property type="match status" value="1"/>
</dbReference>
<dbReference type="Gene3D" id="3.40.50.2300">
    <property type="match status" value="1"/>
</dbReference>
<dbReference type="InterPro" id="IPR007492">
    <property type="entry name" value="LytTR_DNA-bd_dom"/>
</dbReference>
<name>A0ABT3Q150_9BACT</name>
<dbReference type="Pfam" id="PF04397">
    <property type="entry name" value="LytTR"/>
    <property type="match status" value="1"/>
</dbReference>
<dbReference type="PANTHER" id="PTHR37299">
    <property type="entry name" value="TRANSCRIPTIONAL REGULATOR-RELATED"/>
    <property type="match status" value="1"/>
</dbReference>
<feature type="domain" description="Response regulatory" evidence="2">
    <location>
        <begin position="4"/>
        <end position="117"/>
    </location>
</feature>
<dbReference type="PANTHER" id="PTHR37299:SF1">
    <property type="entry name" value="STAGE 0 SPORULATION PROTEIN A HOMOLOG"/>
    <property type="match status" value="1"/>
</dbReference>
<evidence type="ECO:0000259" key="2">
    <source>
        <dbReference type="PROSITE" id="PS50110"/>
    </source>
</evidence>
<dbReference type="InterPro" id="IPR046947">
    <property type="entry name" value="LytR-like"/>
</dbReference>
<dbReference type="SMART" id="SM00850">
    <property type="entry name" value="LytTR"/>
    <property type="match status" value="1"/>
</dbReference>